<dbReference type="Gene3D" id="1.20.120.1370">
    <property type="entry name" value="Regulator of RNA polymerase sigma(70) subunit, domain 4"/>
    <property type="match status" value="1"/>
</dbReference>
<sequence length="156" mass="18263">MLERCKSAQERWGGVHIMIDRWLEQRRELVESMVKLKKREEFTPTDTPLILSVSEKLVDYVSAGHFEIYEQLAIEAKEFRDDSALQRLTALMPEIQATTEFVVEFNDKFDTKEHCNDMLTELPFALQTLSVMMVDRFSLEDLLIKELHEAHNEQSA</sequence>
<dbReference type="NCBIfam" id="NF008723">
    <property type="entry name" value="PRK11718.1"/>
    <property type="match status" value="1"/>
</dbReference>
<dbReference type="RefSeq" id="WP_269127696.1">
    <property type="nucleotide sequence ID" value="NZ_JAPUBN010000024.1"/>
</dbReference>
<dbReference type="Proteomes" id="UP001149719">
    <property type="component" value="Unassembled WGS sequence"/>
</dbReference>
<dbReference type="EMBL" id="JAPUBN010000024">
    <property type="protein sequence ID" value="MCZ2723561.1"/>
    <property type="molecule type" value="Genomic_DNA"/>
</dbReference>
<evidence type="ECO:0000313" key="4">
    <source>
        <dbReference type="EMBL" id="MCZ2723561.1"/>
    </source>
</evidence>
<keyword evidence="2 3" id="KW-0804">Transcription</keyword>
<protein>
    <submittedName>
        <fullName evidence="4">Sigma D regulator</fullName>
    </submittedName>
</protein>
<dbReference type="InterPro" id="IPR038309">
    <property type="entry name" value="Rsd/AlgQ_sf"/>
</dbReference>
<name>A0ABT4JYT3_9GAMM</name>
<comment type="caution">
    <text evidence="4">The sequence shown here is derived from an EMBL/GenBank/DDBJ whole genome shotgun (WGS) entry which is preliminary data.</text>
</comment>
<comment type="similarity">
    <text evidence="3">Belongs to the Rsd/AlgQ family.</text>
</comment>
<accession>A0ABT4JYT3</accession>
<gene>
    <name evidence="4" type="primary">rsd</name>
    <name evidence="4" type="ORF">O1D97_18585</name>
</gene>
<keyword evidence="1 3" id="KW-0805">Transcription regulation</keyword>
<keyword evidence="5" id="KW-1185">Reference proteome</keyword>
<evidence type="ECO:0000256" key="1">
    <source>
        <dbReference type="ARBA" id="ARBA00023015"/>
    </source>
</evidence>
<evidence type="ECO:0000256" key="2">
    <source>
        <dbReference type="ARBA" id="ARBA00023163"/>
    </source>
</evidence>
<dbReference type="PIRSF" id="PIRSF016548">
    <property type="entry name" value="Rsd_AlgQ"/>
    <property type="match status" value="1"/>
</dbReference>
<evidence type="ECO:0000256" key="3">
    <source>
        <dbReference type="RuleBase" id="RU004409"/>
    </source>
</evidence>
<evidence type="ECO:0000313" key="5">
    <source>
        <dbReference type="Proteomes" id="UP001149719"/>
    </source>
</evidence>
<dbReference type="InterPro" id="IPR007448">
    <property type="entry name" value="Sigma70_reg_Rsd_AlgQ"/>
</dbReference>
<proteinExistence type="inferred from homology"/>
<organism evidence="4 5">
    <name type="scientific">Marinomonas phaeophyticola</name>
    <dbReference type="NCBI Taxonomy" id="3004091"/>
    <lineage>
        <taxon>Bacteria</taxon>
        <taxon>Pseudomonadati</taxon>
        <taxon>Pseudomonadota</taxon>
        <taxon>Gammaproteobacteria</taxon>
        <taxon>Oceanospirillales</taxon>
        <taxon>Oceanospirillaceae</taxon>
        <taxon>Marinomonas</taxon>
    </lineage>
</organism>
<reference evidence="4" key="1">
    <citation type="submission" date="2022-12" db="EMBL/GenBank/DDBJ databases">
        <title>Marinomonas 15G1-11 sp. nov, isolated from marine algae.</title>
        <authorList>
            <person name="Butt M."/>
            <person name="Choi D.G."/>
            <person name="Kim J.M."/>
            <person name="Lee J.K."/>
            <person name="Baek J.H."/>
            <person name="Jeon C.O."/>
        </authorList>
    </citation>
    <scope>NUCLEOTIDE SEQUENCE</scope>
    <source>
        <strain evidence="4">15G1-11</strain>
    </source>
</reference>
<dbReference type="Pfam" id="PF04353">
    <property type="entry name" value="Rsd_AlgQ"/>
    <property type="match status" value="1"/>
</dbReference>